<name>A0A1S9P8T1_9SPHI</name>
<dbReference type="SUPFAM" id="SSF52540">
    <property type="entry name" value="P-loop containing nucleoside triphosphate hydrolases"/>
    <property type="match status" value="2"/>
</dbReference>
<dbReference type="Pfam" id="PF08751">
    <property type="entry name" value="TrwC"/>
    <property type="match status" value="1"/>
</dbReference>
<evidence type="ECO:0000313" key="3">
    <source>
        <dbReference type="EMBL" id="OOQ57380.1"/>
    </source>
</evidence>
<dbReference type="InterPro" id="IPR027785">
    <property type="entry name" value="UvrD-like_helicase_C"/>
</dbReference>
<evidence type="ECO:0000313" key="4">
    <source>
        <dbReference type="Proteomes" id="UP000189739"/>
    </source>
</evidence>
<dbReference type="Proteomes" id="UP000189739">
    <property type="component" value="Unassembled WGS sequence"/>
</dbReference>
<feature type="compositionally biased region" description="Basic and acidic residues" evidence="1">
    <location>
        <begin position="899"/>
        <end position="913"/>
    </location>
</feature>
<dbReference type="STRING" id="1792845.BC343_14865"/>
<dbReference type="InterPro" id="IPR027417">
    <property type="entry name" value="P-loop_NTPase"/>
</dbReference>
<dbReference type="Pfam" id="PF13538">
    <property type="entry name" value="UvrD_C_2"/>
    <property type="match status" value="1"/>
</dbReference>
<reference evidence="3 4" key="1">
    <citation type="submission" date="2016-07" db="EMBL/GenBank/DDBJ databases">
        <title>Genomic analysis of zinc-resistant bacterium Mucilaginibacter pedocola TBZ30.</title>
        <authorList>
            <person name="Huang J."/>
            <person name="Tang J."/>
        </authorList>
    </citation>
    <scope>NUCLEOTIDE SEQUENCE [LARGE SCALE GENOMIC DNA]</scope>
    <source>
        <strain evidence="3 4">TBZ30</strain>
    </source>
</reference>
<gene>
    <name evidence="3" type="ORF">BC343_14865</name>
</gene>
<dbReference type="InterPro" id="IPR014059">
    <property type="entry name" value="TraI/TrwC_relax"/>
</dbReference>
<dbReference type="OrthoDB" id="1826980at2"/>
<dbReference type="Pfam" id="PF13604">
    <property type="entry name" value="AAA_30"/>
    <property type="match status" value="1"/>
</dbReference>
<dbReference type="Gene3D" id="2.30.30.940">
    <property type="match status" value="1"/>
</dbReference>
<organism evidence="3 4">
    <name type="scientific">Mucilaginibacter pedocola</name>
    <dbReference type="NCBI Taxonomy" id="1792845"/>
    <lineage>
        <taxon>Bacteria</taxon>
        <taxon>Pseudomonadati</taxon>
        <taxon>Bacteroidota</taxon>
        <taxon>Sphingobacteriia</taxon>
        <taxon>Sphingobacteriales</taxon>
        <taxon>Sphingobacteriaceae</taxon>
        <taxon>Mucilaginibacter</taxon>
    </lineage>
</organism>
<dbReference type="AlphaFoldDB" id="A0A1S9P8T1"/>
<dbReference type="SMART" id="SM00382">
    <property type="entry name" value="AAA"/>
    <property type="match status" value="1"/>
</dbReference>
<proteinExistence type="predicted"/>
<dbReference type="NCBIfam" id="NF041492">
    <property type="entry name" value="MobF"/>
    <property type="match status" value="1"/>
</dbReference>
<dbReference type="NCBIfam" id="TIGR02686">
    <property type="entry name" value="relax_trwC"/>
    <property type="match status" value="1"/>
</dbReference>
<dbReference type="CDD" id="cd18809">
    <property type="entry name" value="SF1_C_RecD"/>
    <property type="match status" value="1"/>
</dbReference>
<sequence length="913" mass="102846">MIRMIQSTSAGQAKAYFAEALLKADYYINDQELQGRFEGKLSDRLGIAGVAEKQAFFDLCENIHPVTSKPLTPRTKEERTVGYDINFHAPKSVSIVHALSKDEHILKAFEKSVRETMGEIESDSMTRVRKKKTYEDRKTGELIYASFTHQTARPVEGFVPDPHLHSHCFVFNATWDKDEQRIKAAQFREINRDMPYYQARFQKRLADELIDLGYDVRRTNKAFEIVGVPQIAINLFSKRTDEIGRVAKERGISDPKALGELGAKTRASKQKGMSMDELQASWRMQLREHENGEGNTTDPIIRHNPEKIKKQLYGPQDCIDHALKHHFERASVAPERRLLEAACKHSIGERQVSLKDVELAFEKDQRIIHVKENNRNVCTMTGVLAEERDMVQLARKGQNKFRPLYDKTPPINLKGPQGAAIEYLLTSPHQVSLVRGVAGAGKTTMMRELTDHIKNTGKEVSVLAPTAEASRGVLAAEGFDDATTVAGFLKDKQRQENLYNNVLIVDEAGLLGTTDTLSLLKVADSQNARIIFVGDTRQHTSVVRGDAMRILNTVANIKAAEVNQIRRQQDKAYREAVEDLSKGNVADAFDKLAEMNAIKTIDPLKPNEQIADDYVAAIRQKKTALIVSPTHKEKDNVTTEVRQRLLDANLLGKKELIVTKLNNANFTEAEKGDWRNYKDSDKIKFNQNVPKISRGSLWSISSVNDGQVSLLNETGETHQLPLERAKAFDVFIEQPISLRKGDKVRITRNGFDLENKRMNNGQSLEVKNVSKSGKISLAGADGKSSYTLNENFGHLDHAYCTTSHSSQGKTVDKVFIAQPSSTFTATDAKQFYVSVSRGKESVSIYTDDCDELLLNASRLGERQSAMELVDNTKNRHTEHIFNNQRNAVRETNRTDLAQENERPTRNIDRNYEP</sequence>
<feature type="domain" description="AAA+ ATPase" evidence="2">
    <location>
        <begin position="428"/>
        <end position="561"/>
    </location>
</feature>
<dbReference type="EMBL" id="MBTF01000036">
    <property type="protein sequence ID" value="OOQ57380.1"/>
    <property type="molecule type" value="Genomic_DNA"/>
</dbReference>
<dbReference type="InterPro" id="IPR014862">
    <property type="entry name" value="TrwC"/>
</dbReference>
<evidence type="ECO:0000256" key="1">
    <source>
        <dbReference type="SAM" id="MobiDB-lite"/>
    </source>
</evidence>
<feature type="region of interest" description="Disordered" evidence="1">
    <location>
        <begin position="881"/>
        <end position="913"/>
    </location>
</feature>
<comment type="caution">
    <text evidence="3">The sequence shown here is derived from an EMBL/GenBank/DDBJ whole genome shotgun (WGS) entry which is preliminary data.</text>
</comment>
<evidence type="ECO:0000259" key="2">
    <source>
        <dbReference type="SMART" id="SM00382"/>
    </source>
</evidence>
<dbReference type="SUPFAM" id="SSF55464">
    <property type="entry name" value="Origin of replication-binding domain, RBD-like"/>
    <property type="match status" value="1"/>
</dbReference>
<dbReference type="RefSeq" id="WP_078350677.1">
    <property type="nucleotide sequence ID" value="NZ_MBTF01000036.1"/>
</dbReference>
<dbReference type="Gene3D" id="3.40.50.300">
    <property type="entry name" value="P-loop containing nucleotide triphosphate hydrolases"/>
    <property type="match status" value="2"/>
</dbReference>
<keyword evidence="4" id="KW-1185">Reference proteome</keyword>
<accession>A0A1S9P8T1</accession>
<dbReference type="InterPro" id="IPR003593">
    <property type="entry name" value="AAA+_ATPase"/>
</dbReference>
<protein>
    <submittedName>
        <fullName evidence="3">Conjugal transfer protein</fullName>
    </submittedName>
</protein>